<reference evidence="3 4" key="2">
    <citation type="submission" date="2019-09" db="EMBL/GenBank/DDBJ databases">
        <title>A bacterium isolated from glacier soil.</title>
        <authorList>
            <person name="Liu Q."/>
        </authorList>
    </citation>
    <scope>NUCLEOTIDE SEQUENCE [LARGE SCALE GENOMIC DNA]</scope>
    <source>
        <strain evidence="3 4">MDT1-10-3</strain>
    </source>
</reference>
<keyword evidence="1" id="KW-0812">Transmembrane</keyword>
<dbReference type="InterPro" id="IPR050879">
    <property type="entry name" value="Acyltransferase_3"/>
</dbReference>
<feature type="transmembrane region" description="Helical" evidence="1">
    <location>
        <begin position="221"/>
        <end position="238"/>
    </location>
</feature>
<dbReference type="GO" id="GO:0016020">
    <property type="term" value="C:membrane"/>
    <property type="evidence" value="ECO:0007669"/>
    <property type="project" value="TreeGrafter"/>
</dbReference>
<dbReference type="Proteomes" id="UP000323866">
    <property type="component" value="Unassembled WGS sequence"/>
</dbReference>
<dbReference type="Pfam" id="PF01757">
    <property type="entry name" value="Acyl_transf_3"/>
    <property type="match status" value="1"/>
</dbReference>
<dbReference type="PANTHER" id="PTHR23028">
    <property type="entry name" value="ACETYLTRANSFERASE"/>
    <property type="match status" value="1"/>
</dbReference>
<proteinExistence type="predicted"/>
<organism evidence="3 4">
    <name type="scientific">Rufibacter glacialis</name>
    <dbReference type="NCBI Taxonomy" id="1259555"/>
    <lineage>
        <taxon>Bacteria</taxon>
        <taxon>Pseudomonadati</taxon>
        <taxon>Bacteroidota</taxon>
        <taxon>Cytophagia</taxon>
        <taxon>Cytophagales</taxon>
        <taxon>Hymenobacteraceae</taxon>
        <taxon>Rufibacter</taxon>
    </lineage>
</organism>
<dbReference type="AlphaFoldDB" id="A0A5M8QPD4"/>
<feature type="transmembrane region" description="Helical" evidence="1">
    <location>
        <begin position="314"/>
        <end position="337"/>
    </location>
</feature>
<sequence length="370" mass="42411">MGVNKICMPSTDRCQELDALRGIAALVVVLFHFTLNRPEAEIGFKLGVTGVDLFFIISGFVIFMSVNKLSRSSDFVINRVSRLYPTYWAAVTFTFLLISFYSIQKNKSLGQVPWVDYLGNMTMFQHYLKIPNLDGPYWTMILEMIFYLGILFLFHFKWLKYINLIAIGLSLASVVAVTFLYENGVVTFLMNAVPLLKFLPLFYAGILFYKVYTSKVKRKRNYLLLVFCFMCQLLLFKLSTSSKFINQVEYGVMLTVYFGVFALFVNHRLKFLVNRVTLFLGKISFALYLTHQYMTVEETNGIIPRVMEGFGLSFWVAALGIALPVALVVATLITFYIEEPMGKNMKQNLLQLRASWWKEKAAGKKAQLNG</sequence>
<feature type="transmembrane region" description="Helical" evidence="1">
    <location>
        <begin position="244"/>
        <end position="264"/>
    </location>
</feature>
<feature type="transmembrane region" description="Helical" evidence="1">
    <location>
        <begin position="84"/>
        <end position="103"/>
    </location>
</feature>
<dbReference type="InterPro" id="IPR002656">
    <property type="entry name" value="Acyl_transf_3_dom"/>
</dbReference>
<protein>
    <submittedName>
        <fullName evidence="3">Acyltransferase</fullName>
    </submittedName>
</protein>
<gene>
    <name evidence="3" type="ORF">FOE74_01285</name>
</gene>
<feature type="transmembrane region" description="Helical" evidence="1">
    <location>
        <begin position="276"/>
        <end position="294"/>
    </location>
</feature>
<dbReference type="EMBL" id="VKKZ01000010">
    <property type="protein sequence ID" value="KAA6437158.1"/>
    <property type="molecule type" value="Genomic_DNA"/>
</dbReference>
<feature type="domain" description="Acyltransferase 3" evidence="2">
    <location>
        <begin position="16"/>
        <end position="331"/>
    </location>
</feature>
<feature type="transmembrane region" description="Helical" evidence="1">
    <location>
        <begin position="42"/>
        <end position="63"/>
    </location>
</feature>
<feature type="transmembrane region" description="Helical" evidence="1">
    <location>
        <begin position="20"/>
        <end position="36"/>
    </location>
</feature>
<evidence type="ECO:0000313" key="4">
    <source>
        <dbReference type="Proteomes" id="UP000323866"/>
    </source>
</evidence>
<keyword evidence="3" id="KW-0012">Acyltransferase</keyword>
<reference evidence="3 4" key="1">
    <citation type="submission" date="2019-07" db="EMBL/GenBank/DDBJ databases">
        <authorList>
            <person name="Qu J.-H."/>
        </authorList>
    </citation>
    <scope>NUCLEOTIDE SEQUENCE [LARGE SCALE GENOMIC DNA]</scope>
    <source>
        <strain evidence="3 4">MDT1-10-3</strain>
    </source>
</reference>
<evidence type="ECO:0000259" key="2">
    <source>
        <dbReference type="Pfam" id="PF01757"/>
    </source>
</evidence>
<dbReference type="OrthoDB" id="290051at2"/>
<dbReference type="PANTHER" id="PTHR23028:SF131">
    <property type="entry name" value="BLR2367 PROTEIN"/>
    <property type="match status" value="1"/>
</dbReference>
<keyword evidence="1" id="KW-0472">Membrane</keyword>
<keyword evidence="3" id="KW-0808">Transferase</keyword>
<feature type="transmembrane region" description="Helical" evidence="1">
    <location>
        <begin position="187"/>
        <end position="209"/>
    </location>
</feature>
<comment type="caution">
    <text evidence="3">The sequence shown here is derived from an EMBL/GenBank/DDBJ whole genome shotgun (WGS) entry which is preliminary data.</text>
</comment>
<evidence type="ECO:0000313" key="3">
    <source>
        <dbReference type="EMBL" id="KAA6437158.1"/>
    </source>
</evidence>
<evidence type="ECO:0000256" key="1">
    <source>
        <dbReference type="SAM" id="Phobius"/>
    </source>
</evidence>
<keyword evidence="1" id="KW-1133">Transmembrane helix</keyword>
<feature type="transmembrane region" description="Helical" evidence="1">
    <location>
        <begin position="161"/>
        <end position="181"/>
    </location>
</feature>
<dbReference type="GO" id="GO:0000271">
    <property type="term" value="P:polysaccharide biosynthetic process"/>
    <property type="evidence" value="ECO:0007669"/>
    <property type="project" value="TreeGrafter"/>
</dbReference>
<accession>A0A5M8QPD4</accession>
<name>A0A5M8QPD4_9BACT</name>
<feature type="transmembrane region" description="Helical" evidence="1">
    <location>
        <begin position="137"/>
        <end position="154"/>
    </location>
</feature>
<dbReference type="GO" id="GO:0016747">
    <property type="term" value="F:acyltransferase activity, transferring groups other than amino-acyl groups"/>
    <property type="evidence" value="ECO:0007669"/>
    <property type="project" value="InterPro"/>
</dbReference>